<reference evidence="1" key="1">
    <citation type="journal article" date="2021" name="New Phytol.">
        <title>Evolutionary innovations through gain and loss of genes in the ectomycorrhizal Boletales.</title>
        <authorList>
            <person name="Wu G."/>
            <person name="Miyauchi S."/>
            <person name="Morin E."/>
            <person name="Kuo A."/>
            <person name="Drula E."/>
            <person name="Varga T."/>
            <person name="Kohler A."/>
            <person name="Feng B."/>
            <person name="Cao Y."/>
            <person name="Lipzen A."/>
            <person name="Daum C."/>
            <person name="Hundley H."/>
            <person name="Pangilinan J."/>
            <person name="Johnson J."/>
            <person name="Barry K."/>
            <person name="LaButti K."/>
            <person name="Ng V."/>
            <person name="Ahrendt S."/>
            <person name="Min B."/>
            <person name="Choi I.G."/>
            <person name="Park H."/>
            <person name="Plett J.M."/>
            <person name="Magnuson J."/>
            <person name="Spatafora J.W."/>
            <person name="Nagy L.G."/>
            <person name="Henrissat B."/>
            <person name="Grigoriev I.V."/>
            <person name="Yang Z.L."/>
            <person name="Xu J."/>
            <person name="Martin F.M."/>
        </authorList>
    </citation>
    <scope>NUCLEOTIDE SEQUENCE</scope>
    <source>
        <strain evidence="1">ATCC 28755</strain>
    </source>
</reference>
<keyword evidence="2" id="KW-1185">Reference proteome</keyword>
<organism evidence="1 2">
    <name type="scientific">Hygrophoropsis aurantiaca</name>
    <dbReference type="NCBI Taxonomy" id="72124"/>
    <lineage>
        <taxon>Eukaryota</taxon>
        <taxon>Fungi</taxon>
        <taxon>Dikarya</taxon>
        <taxon>Basidiomycota</taxon>
        <taxon>Agaricomycotina</taxon>
        <taxon>Agaricomycetes</taxon>
        <taxon>Agaricomycetidae</taxon>
        <taxon>Boletales</taxon>
        <taxon>Coniophorineae</taxon>
        <taxon>Hygrophoropsidaceae</taxon>
        <taxon>Hygrophoropsis</taxon>
    </lineage>
</organism>
<gene>
    <name evidence="1" type="ORF">BJ138DRAFT_1153517</name>
</gene>
<protein>
    <submittedName>
        <fullName evidence="1">Uncharacterized protein</fullName>
    </submittedName>
</protein>
<evidence type="ECO:0000313" key="2">
    <source>
        <dbReference type="Proteomes" id="UP000790377"/>
    </source>
</evidence>
<accession>A0ACB8A9M8</accession>
<proteinExistence type="predicted"/>
<dbReference type="Proteomes" id="UP000790377">
    <property type="component" value="Unassembled WGS sequence"/>
</dbReference>
<dbReference type="EMBL" id="MU267724">
    <property type="protein sequence ID" value="KAH7910176.1"/>
    <property type="molecule type" value="Genomic_DNA"/>
</dbReference>
<comment type="caution">
    <text evidence="1">The sequence shown here is derived from an EMBL/GenBank/DDBJ whole genome shotgun (WGS) entry which is preliminary data.</text>
</comment>
<name>A0ACB8A9M8_9AGAM</name>
<evidence type="ECO:0000313" key="1">
    <source>
        <dbReference type="EMBL" id="KAH7910176.1"/>
    </source>
</evidence>
<sequence>MAKVVHDEQKLTDVSSTAVSFHPSSHLATPFEEEVRSMKPINEDPATAVLRKSCPEQFSKCAEVLQSSFPTSPGYDLNSILPQNHGFVHTVLEAYNRHRALVIRPDDVWLSILVQFSFFVNGNAELLRKNFVAHEGKKEPVVQAMGGRYSVDFGEMSRQMTEQLHQNVVDPALREWVLPSFSTTTITDTTVYAMVMMATLKEYFSYKMCLMCGIPSVTLDGKKEDWEAILERLDKLADYGSEAHAWSRMLRPLIVRFVRAFEDPDSEENRDFWGKVAHYEGGGSGPTYLSGWLTAFCVFDAKGKWQGPPITETTDKTPPTDTVPVLISSFDPPPSTILDGVSYPVIDTNDIPNGYAKVDVKLDDNGQEFDTVIVAGSIGSQICSSGKSSVSSTGIRDTVRPLPGWWMFVKK</sequence>